<evidence type="ECO:0000313" key="3">
    <source>
        <dbReference type="Proteomes" id="UP000254512"/>
    </source>
</evidence>
<evidence type="ECO:0000313" key="2">
    <source>
        <dbReference type="EMBL" id="STO57782.1"/>
    </source>
</evidence>
<feature type="signal peptide" evidence="1">
    <location>
        <begin position="1"/>
        <end position="21"/>
    </location>
</feature>
<dbReference type="Proteomes" id="UP000254512">
    <property type="component" value="Unassembled WGS sequence"/>
</dbReference>
<feature type="chain" id="PRO_5016680521" description="Outer membrane protein beta-barrel domain-containing protein" evidence="1">
    <location>
        <begin position="22"/>
        <end position="192"/>
    </location>
</feature>
<reference evidence="2 3" key="1">
    <citation type="submission" date="2018-06" db="EMBL/GenBank/DDBJ databases">
        <authorList>
            <consortium name="Pathogen Informatics"/>
            <person name="Doyle S."/>
        </authorList>
    </citation>
    <scope>NUCLEOTIDE SEQUENCE [LARGE SCALE GENOMIC DNA]</scope>
    <source>
        <strain evidence="2 3">NCTC11645</strain>
    </source>
</reference>
<accession>A0A377HPY9</accession>
<name>A0A377HPY9_GRIHO</name>
<gene>
    <name evidence="2" type="ORF">NCTC11645_02175</name>
</gene>
<protein>
    <recommendedName>
        <fullName evidence="4">Outer membrane protein beta-barrel domain-containing protein</fullName>
    </recommendedName>
</protein>
<sequence length="192" mass="21401">MKTRMILLACLSTFICNVSFAEESSDSQDLTPSFVNHIVDNEILDTENDSIFSFGVSSHRIKAGRANGFYVSGLIPIGDTDFGVYGRGNIISDKYKTGHFWSWNMAVGAGYYLNDSVIPLATVGKCFSNYSTCYFNTRHPTANDDDIDAIYYGLGAYIKDPFFNGMWEISGDWSPYKGYNGMSLYIGYGVKF</sequence>
<dbReference type="AlphaFoldDB" id="A0A377HPY9"/>
<dbReference type="EMBL" id="UGHD01000002">
    <property type="protein sequence ID" value="STO57782.1"/>
    <property type="molecule type" value="Genomic_DNA"/>
</dbReference>
<evidence type="ECO:0008006" key="4">
    <source>
        <dbReference type="Google" id="ProtNLM"/>
    </source>
</evidence>
<organism evidence="2 3">
    <name type="scientific">Grimontia hollisae</name>
    <name type="common">Vibrio hollisae</name>
    <dbReference type="NCBI Taxonomy" id="673"/>
    <lineage>
        <taxon>Bacteria</taxon>
        <taxon>Pseudomonadati</taxon>
        <taxon>Pseudomonadota</taxon>
        <taxon>Gammaproteobacteria</taxon>
        <taxon>Vibrionales</taxon>
        <taxon>Vibrionaceae</taxon>
        <taxon>Grimontia</taxon>
    </lineage>
</organism>
<evidence type="ECO:0000256" key="1">
    <source>
        <dbReference type="SAM" id="SignalP"/>
    </source>
</evidence>
<keyword evidence="1" id="KW-0732">Signal</keyword>
<dbReference type="RefSeq" id="WP_123912587.1">
    <property type="nucleotide sequence ID" value="NZ_CABMOB010000001.1"/>
</dbReference>
<dbReference type="GeneID" id="58897380"/>
<proteinExistence type="predicted"/>
<dbReference type="STRING" id="673.AL542_15660"/>